<dbReference type="Proteomes" id="UP000198034">
    <property type="component" value="Unassembled WGS sequence"/>
</dbReference>
<accession>A0A246G7Y9</accession>
<evidence type="ECO:0000313" key="1">
    <source>
        <dbReference type="EMBL" id="OWP74781.1"/>
    </source>
</evidence>
<dbReference type="AlphaFoldDB" id="A0A246G7Y9"/>
<organism evidence="1 2">
    <name type="scientific">Flavobacterium columnare</name>
    <dbReference type="NCBI Taxonomy" id="996"/>
    <lineage>
        <taxon>Bacteria</taxon>
        <taxon>Pseudomonadati</taxon>
        <taxon>Bacteroidota</taxon>
        <taxon>Flavobacteriia</taxon>
        <taxon>Flavobacteriales</taxon>
        <taxon>Flavobacteriaceae</taxon>
        <taxon>Flavobacterium</taxon>
    </lineage>
</organism>
<comment type="caution">
    <text evidence="1">The sequence shown here is derived from an EMBL/GenBank/DDBJ whole genome shotgun (WGS) entry which is preliminary data.</text>
</comment>
<dbReference type="Gene3D" id="6.10.140.2190">
    <property type="match status" value="1"/>
</dbReference>
<dbReference type="EMBL" id="MTCY01000057">
    <property type="protein sequence ID" value="OWP74781.1"/>
    <property type="molecule type" value="Genomic_DNA"/>
</dbReference>
<protein>
    <submittedName>
        <fullName evidence="1">Uncharacterized protein</fullName>
    </submittedName>
</protein>
<name>A0A246G7Y9_9FLAO</name>
<feature type="non-terminal residue" evidence="1">
    <location>
        <position position="1"/>
    </location>
</feature>
<sequence>TNDAVLVKGSDNVVKKVSKTALFATIPPVVGDFINDNATTIAPSQNAVFDALAMKANDGAVVHKDGYEVITGNKRFAGMTIADGGLFIKQTNNANYSFIDAESGKIKFGSNGGVNFLGEFADTGVRFGSINKSAKIDVSGLTADRVFTAPNSNGTLALKEETMNLTGNQVFSGLKELEPKFGNAIYKIVNATNNMKSGGGFFIGNGNSTDSFDSFSFFSQDGSYNDSLGRVSVTANAEEGFGVYSSNLDNSVSASLQVVPSGICVSVSNFSLKSSTSNTGRYVNLKTDNITTERTVQFTNAEGQLPVIRDSAPASSIDVGVKGEIYVDNQYLYYCYSQDRWRRVAVDSNWNIDE</sequence>
<reference evidence="1 2" key="1">
    <citation type="journal article" date="2017" name="Infect. Genet. Evol.">
        <title>Comparative genome analysis of fish pathogen Flavobacterium columnare reveals extensive sequence diversity within the species.</title>
        <authorList>
            <person name="Kayansamruaj P."/>
            <person name="Dong H.T."/>
            <person name="Hirono I."/>
            <person name="Kondo H."/>
            <person name="Senapin S."/>
            <person name="Rodkhum C."/>
        </authorList>
    </citation>
    <scope>NUCLEOTIDE SEQUENCE [LARGE SCALE GENOMIC DNA]</scope>
    <source>
        <strain evidence="1 2">1214</strain>
    </source>
</reference>
<evidence type="ECO:0000313" key="2">
    <source>
        <dbReference type="Proteomes" id="UP000198034"/>
    </source>
</evidence>
<gene>
    <name evidence="1" type="ORF">BWK62_13375</name>
</gene>
<proteinExistence type="predicted"/>